<evidence type="ECO:0000313" key="4">
    <source>
        <dbReference type="Proteomes" id="UP000001070"/>
    </source>
</evidence>
<sequence length="262" mass="28870">MHTGNLLKILLATATIYSCLSPVVCIYEDKILKFLEEFRMRMCHPIPNLGLPALDPFELGPENVAVDNKYLIDFTGSIDDFHLKGLSDFVVDTLKINIVPGLQRSTVKVTLPYTYLKSLYTAKGSLAYIVNMAGEGNAEASVTDFSLLISWRIKASINIAITGLQIELHLGDLKMDLENLMEEERINDFIHALINEMGVELLGDIWDFGHDSVVEKVEDIINSKISDIINAITGGGGEGGEGPESPPIFEGVEPDCKLETRT</sequence>
<gene>
    <name evidence="3" type="primary">Dgri\GH18847</name>
    <name evidence="3" type="ORF">Dgri_GH18847</name>
</gene>
<feature type="chain" id="PRO_5002812337" evidence="2">
    <location>
        <begin position="26"/>
        <end position="262"/>
    </location>
</feature>
<dbReference type="eggNOG" id="ENOG502SB1B">
    <property type="taxonomic scope" value="Eukaryota"/>
</dbReference>
<feature type="region of interest" description="Disordered" evidence="1">
    <location>
        <begin position="234"/>
        <end position="262"/>
    </location>
</feature>
<dbReference type="OrthoDB" id="6380971at2759"/>
<keyword evidence="2" id="KW-0732">Signal</keyword>
<dbReference type="Proteomes" id="UP000001070">
    <property type="component" value="Unassembled WGS sequence"/>
</dbReference>
<dbReference type="PANTHER" id="PTHR11008:SF29">
    <property type="entry name" value="IP17226P"/>
    <property type="match status" value="1"/>
</dbReference>
<evidence type="ECO:0000256" key="2">
    <source>
        <dbReference type="SAM" id="SignalP"/>
    </source>
</evidence>
<dbReference type="InterPro" id="IPR010562">
    <property type="entry name" value="Haemolymph_juvenile_hormone-bd"/>
</dbReference>
<evidence type="ECO:0000256" key="1">
    <source>
        <dbReference type="SAM" id="MobiDB-lite"/>
    </source>
</evidence>
<dbReference type="InParanoid" id="B4JGB8"/>
<dbReference type="PANTHER" id="PTHR11008">
    <property type="entry name" value="PROTEIN TAKEOUT-LIKE PROTEIN"/>
    <property type="match status" value="1"/>
</dbReference>
<dbReference type="AlphaFoldDB" id="B4JGB8"/>
<dbReference type="EMBL" id="CH916369">
    <property type="protein sequence ID" value="EDV92587.1"/>
    <property type="molecule type" value="Genomic_DNA"/>
</dbReference>
<evidence type="ECO:0000313" key="3">
    <source>
        <dbReference type="EMBL" id="EDV92587.1"/>
    </source>
</evidence>
<dbReference type="PhylomeDB" id="B4JGB8"/>
<organism evidence="4">
    <name type="scientific">Drosophila grimshawi</name>
    <name type="common">Hawaiian fruit fly</name>
    <name type="synonym">Idiomyia grimshawi</name>
    <dbReference type="NCBI Taxonomy" id="7222"/>
    <lineage>
        <taxon>Eukaryota</taxon>
        <taxon>Metazoa</taxon>
        <taxon>Ecdysozoa</taxon>
        <taxon>Arthropoda</taxon>
        <taxon>Hexapoda</taxon>
        <taxon>Insecta</taxon>
        <taxon>Pterygota</taxon>
        <taxon>Neoptera</taxon>
        <taxon>Endopterygota</taxon>
        <taxon>Diptera</taxon>
        <taxon>Brachycera</taxon>
        <taxon>Muscomorpha</taxon>
        <taxon>Ephydroidea</taxon>
        <taxon>Drosophilidae</taxon>
        <taxon>Drosophila</taxon>
        <taxon>Hawaiian Drosophila</taxon>
    </lineage>
</organism>
<dbReference type="SMR" id="B4JGB8"/>
<feature type="signal peptide" evidence="2">
    <location>
        <begin position="1"/>
        <end position="25"/>
    </location>
</feature>
<reference evidence="3 4" key="1">
    <citation type="journal article" date="2007" name="Nature">
        <title>Evolution of genes and genomes on the Drosophila phylogeny.</title>
        <authorList>
            <consortium name="Drosophila 12 Genomes Consortium"/>
            <person name="Clark A.G."/>
            <person name="Eisen M.B."/>
            <person name="Smith D.R."/>
            <person name="Bergman C.M."/>
            <person name="Oliver B."/>
            <person name="Markow T.A."/>
            <person name="Kaufman T.C."/>
            <person name="Kellis M."/>
            <person name="Gelbart W."/>
            <person name="Iyer V.N."/>
            <person name="Pollard D.A."/>
            <person name="Sackton T.B."/>
            <person name="Larracuente A.M."/>
            <person name="Singh N.D."/>
            <person name="Abad J.P."/>
            <person name="Abt D.N."/>
            <person name="Adryan B."/>
            <person name="Aguade M."/>
            <person name="Akashi H."/>
            <person name="Anderson W.W."/>
            <person name="Aquadro C.F."/>
            <person name="Ardell D.H."/>
            <person name="Arguello R."/>
            <person name="Artieri C.G."/>
            <person name="Barbash D.A."/>
            <person name="Barker D."/>
            <person name="Barsanti P."/>
            <person name="Batterham P."/>
            <person name="Batzoglou S."/>
            <person name="Begun D."/>
            <person name="Bhutkar A."/>
            <person name="Blanco E."/>
            <person name="Bosak S.A."/>
            <person name="Bradley R.K."/>
            <person name="Brand A.D."/>
            <person name="Brent M.R."/>
            <person name="Brooks A.N."/>
            <person name="Brown R.H."/>
            <person name="Butlin R.K."/>
            <person name="Caggese C."/>
            <person name="Calvi B.R."/>
            <person name="Bernardo de Carvalho A."/>
            <person name="Caspi A."/>
            <person name="Castrezana S."/>
            <person name="Celniker S.E."/>
            <person name="Chang J.L."/>
            <person name="Chapple C."/>
            <person name="Chatterji S."/>
            <person name="Chinwalla A."/>
            <person name="Civetta A."/>
            <person name="Clifton S.W."/>
            <person name="Comeron J.M."/>
            <person name="Costello J.C."/>
            <person name="Coyne J.A."/>
            <person name="Daub J."/>
            <person name="David R.G."/>
            <person name="Delcher A.L."/>
            <person name="Delehaunty K."/>
            <person name="Do C.B."/>
            <person name="Ebling H."/>
            <person name="Edwards K."/>
            <person name="Eickbush T."/>
            <person name="Evans J.D."/>
            <person name="Filipski A."/>
            <person name="Findeiss S."/>
            <person name="Freyhult E."/>
            <person name="Fulton L."/>
            <person name="Fulton R."/>
            <person name="Garcia A.C."/>
            <person name="Gardiner A."/>
            <person name="Garfield D.A."/>
            <person name="Garvin B.E."/>
            <person name="Gibson G."/>
            <person name="Gilbert D."/>
            <person name="Gnerre S."/>
            <person name="Godfrey J."/>
            <person name="Good R."/>
            <person name="Gotea V."/>
            <person name="Gravely B."/>
            <person name="Greenberg A.J."/>
            <person name="Griffiths-Jones S."/>
            <person name="Gross S."/>
            <person name="Guigo R."/>
            <person name="Gustafson E.A."/>
            <person name="Haerty W."/>
            <person name="Hahn M.W."/>
            <person name="Halligan D.L."/>
            <person name="Halpern A.L."/>
            <person name="Halter G.M."/>
            <person name="Han M.V."/>
            <person name="Heger A."/>
            <person name="Hillier L."/>
            <person name="Hinrichs A.S."/>
            <person name="Holmes I."/>
            <person name="Hoskins R.A."/>
            <person name="Hubisz M.J."/>
            <person name="Hultmark D."/>
            <person name="Huntley M.A."/>
            <person name="Jaffe D.B."/>
            <person name="Jagadeeshan S."/>
            <person name="Jeck W.R."/>
            <person name="Johnson J."/>
            <person name="Jones C.D."/>
            <person name="Jordan W.C."/>
            <person name="Karpen G.H."/>
            <person name="Kataoka E."/>
            <person name="Keightley P.D."/>
            <person name="Kheradpour P."/>
            <person name="Kirkness E.F."/>
            <person name="Koerich L.B."/>
            <person name="Kristiansen K."/>
            <person name="Kudrna D."/>
            <person name="Kulathinal R.J."/>
            <person name="Kumar S."/>
            <person name="Kwok R."/>
            <person name="Lander E."/>
            <person name="Langley C.H."/>
            <person name="Lapoint R."/>
            <person name="Lazzaro B.P."/>
            <person name="Lee S.J."/>
            <person name="Levesque L."/>
            <person name="Li R."/>
            <person name="Lin C.F."/>
            <person name="Lin M.F."/>
            <person name="Lindblad-Toh K."/>
            <person name="Llopart A."/>
            <person name="Long M."/>
            <person name="Low L."/>
            <person name="Lozovsky E."/>
            <person name="Lu J."/>
            <person name="Luo M."/>
            <person name="Machado C.A."/>
            <person name="Makalowski W."/>
            <person name="Marzo M."/>
            <person name="Matsuda M."/>
            <person name="Matzkin L."/>
            <person name="McAllister B."/>
            <person name="McBride C.S."/>
            <person name="McKernan B."/>
            <person name="McKernan K."/>
            <person name="Mendez-Lago M."/>
            <person name="Minx P."/>
            <person name="Mollenhauer M.U."/>
            <person name="Montooth K."/>
            <person name="Mount S.M."/>
            <person name="Mu X."/>
            <person name="Myers E."/>
            <person name="Negre B."/>
            <person name="Newfeld S."/>
            <person name="Nielsen R."/>
            <person name="Noor M.A."/>
            <person name="O'Grady P."/>
            <person name="Pachter L."/>
            <person name="Papaceit M."/>
            <person name="Parisi M.J."/>
            <person name="Parisi M."/>
            <person name="Parts L."/>
            <person name="Pedersen J.S."/>
            <person name="Pesole G."/>
            <person name="Phillippy A.M."/>
            <person name="Ponting C.P."/>
            <person name="Pop M."/>
            <person name="Porcelli D."/>
            <person name="Powell J.R."/>
            <person name="Prohaska S."/>
            <person name="Pruitt K."/>
            <person name="Puig M."/>
            <person name="Quesneville H."/>
            <person name="Ram K.R."/>
            <person name="Rand D."/>
            <person name="Rasmussen M.D."/>
            <person name="Reed L.K."/>
            <person name="Reenan R."/>
            <person name="Reily A."/>
            <person name="Remington K.A."/>
            <person name="Rieger T.T."/>
            <person name="Ritchie M.G."/>
            <person name="Robin C."/>
            <person name="Rogers Y.H."/>
            <person name="Rohde C."/>
            <person name="Rozas J."/>
            <person name="Rubenfield M.J."/>
            <person name="Ruiz A."/>
            <person name="Russo S."/>
            <person name="Salzberg S.L."/>
            <person name="Sanchez-Gracia A."/>
            <person name="Saranga D.J."/>
            <person name="Sato H."/>
            <person name="Schaeffer S.W."/>
            <person name="Schatz M.C."/>
            <person name="Schlenke T."/>
            <person name="Schwartz R."/>
            <person name="Segarra C."/>
            <person name="Singh R.S."/>
            <person name="Sirot L."/>
            <person name="Sirota M."/>
            <person name="Sisneros N.B."/>
            <person name="Smith C.D."/>
            <person name="Smith T.F."/>
            <person name="Spieth J."/>
            <person name="Stage D.E."/>
            <person name="Stark A."/>
            <person name="Stephan W."/>
            <person name="Strausberg R.L."/>
            <person name="Strempel S."/>
            <person name="Sturgill D."/>
            <person name="Sutton G."/>
            <person name="Sutton G.G."/>
            <person name="Tao W."/>
            <person name="Teichmann S."/>
            <person name="Tobari Y.N."/>
            <person name="Tomimura Y."/>
            <person name="Tsolas J.M."/>
            <person name="Valente V.L."/>
            <person name="Venter E."/>
            <person name="Venter J.C."/>
            <person name="Vicario S."/>
            <person name="Vieira F.G."/>
            <person name="Vilella A.J."/>
            <person name="Villasante A."/>
            <person name="Walenz B."/>
            <person name="Wang J."/>
            <person name="Wasserman M."/>
            <person name="Watts T."/>
            <person name="Wilson D."/>
            <person name="Wilson R.K."/>
            <person name="Wing R.A."/>
            <person name="Wolfner M.F."/>
            <person name="Wong A."/>
            <person name="Wong G.K."/>
            <person name="Wu C.I."/>
            <person name="Wu G."/>
            <person name="Yamamoto D."/>
            <person name="Yang H.P."/>
            <person name="Yang S.P."/>
            <person name="Yorke J.A."/>
            <person name="Yoshida K."/>
            <person name="Zdobnov E."/>
            <person name="Zhang P."/>
            <person name="Zhang Y."/>
            <person name="Zimin A.V."/>
            <person name="Baldwin J."/>
            <person name="Abdouelleil A."/>
            <person name="Abdulkadir J."/>
            <person name="Abebe A."/>
            <person name="Abera B."/>
            <person name="Abreu J."/>
            <person name="Acer S.C."/>
            <person name="Aftuck L."/>
            <person name="Alexander A."/>
            <person name="An P."/>
            <person name="Anderson E."/>
            <person name="Anderson S."/>
            <person name="Arachi H."/>
            <person name="Azer M."/>
            <person name="Bachantsang P."/>
            <person name="Barry A."/>
            <person name="Bayul T."/>
            <person name="Berlin A."/>
            <person name="Bessette D."/>
            <person name="Bloom T."/>
            <person name="Blye J."/>
            <person name="Boguslavskiy L."/>
            <person name="Bonnet C."/>
            <person name="Boukhgalter B."/>
            <person name="Bourzgui I."/>
            <person name="Brown A."/>
            <person name="Cahill P."/>
            <person name="Channer S."/>
            <person name="Cheshatsang Y."/>
            <person name="Chuda L."/>
            <person name="Citroen M."/>
            <person name="Collymore A."/>
            <person name="Cooke P."/>
            <person name="Costello M."/>
            <person name="D'Aco K."/>
            <person name="Daza R."/>
            <person name="De Haan G."/>
            <person name="DeGray S."/>
            <person name="DeMaso C."/>
            <person name="Dhargay N."/>
            <person name="Dooley K."/>
            <person name="Dooley E."/>
            <person name="Doricent M."/>
            <person name="Dorje P."/>
            <person name="Dorjee K."/>
            <person name="Dupes A."/>
            <person name="Elong R."/>
            <person name="Falk J."/>
            <person name="Farina A."/>
            <person name="Faro S."/>
            <person name="Ferguson D."/>
            <person name="Fisher S."/>
            <person name="Foley C.D."/>
            <person name="Franke A."/>
            <person name="Friedrich D."/>
            <person name="Gadbois L."/>
            <person name="Gearin G."/>
            <person name="Gearin C.R."/>
            <person name="Giannoukos G."/>
            <person name="Goode T."/>
            <person name="Graham J."/>
            <person name="Grandbois E."/>
            <person name="Grewal S."/>
            <person name="Gyaltsen K."/>
            <person name="Hafez N."/>
            <person name="Hagos B."/>
            <person name="Hall J."/>
            <person name="Henson C."/>
            <person name="Hollinger A."/>
            <person name="Honan T."/>
            <person name="Huard M.D."/>
            <person name="Hughes L."/>
            <person name="Hurhula B."/>
            <person name="Husby M.E."/>
            <person name="Kamat A."/>
            <person name="Kanga B."/>
            <person name="Kashin S."/>
            <person name="Khazanovich D."/>
            <person name="Kisner P."/>
            <person name="Lance K."/>
            <person name="Lara M."/>
            <person name="Lee W."/>
            <person name="Lennon N."/>
            <person name="Letendre F."/>
            <person name="LeVine R."/>
            <person name="Lipovsky A."/>
            <person name="Liu X."/>
            <person name="Liu J."/>
            <person name="Liu S."/>
            <person name="Lokyitsang T."/>
            <person name="Lokyitsang Y."/>
            <person name="Lubonja R."/>
            <person name="Lui A."/>
            <person name="MacDonald P."/>
            <person name="Magnisalis V."/>
            <person name="Maru K."/>
            <person name="Matthews C."/>
            <person name="McCusker W."/>
            <person name="McDonough S."/>
            <person name="Mehta T."/>
            <person name="Meldrim J."/>
            <person name="Meneus L."/>
            <person name="Mihai O."/>
            <person name="Mihalev A."/>
            <person name="Mihova T."/>
            <person name="Mittelman R."/>
            <person name="Mlenga V."/>
            <person name="Montmayeur A."/>
            <person name="Mulrain L."/>
            <person name="Navidi A."/>
            <person name="Naylor J."/>
            <person name="Negash T."/>
            <person name="Nguyen T."/>
            <person name="Nguyen N."/>
            <person name="Nicol R."/>
            <person name="Norbu C."/>
            <person name="Norbu N."/>
            <person name="Novod N."/>
            <person name="O'Neill B."/>
            <person name="Osman S."/>
            <person name="Markiewicz E."/>
            <person name="Oyono O.L."/>
            <person name="Patti C."/>
            <person name="Phunkhang P."/>
            <person name="Pierre F."/>
            <person name="Priest M."/>
            <person name="Raghuraman S."/>
            <person name="Rege F."/>
            <person name="Reyes R."/>
            <person name="Rise C."/>
            <person name="Rogov P."/>
            <person name="Ross K."/>
            <person name="Ryan E."/>
            <person name="Settipalli S."/>
            <person name="Shea T."/>
            <person name="Sherpa N."/>
            <person name="Shi L."/>
            <person name="Shih D."/>
            <person name="Sparrow T."/>
            <person name="Spaulding J."/>
            <person name="Stalker J."/>
            <person name="Stange-Thomann N."/>
            <person name="Stavropoulos S."/>
            <person name="Stone C."/>
            <person name="Strader C."/>
            <person name="Tesfaye S."/>
            <person name="Thomson T."/>
            <person name="Thoulutsang Y."/>
            <person name="Thoulutsang D."/>
            <person name="Topham K."/>
            <person name="Topping I."/>
            <person name="Tsamla T."/>
            <person name="Vassiliev H."/>
            <person name="Vo A."/>
            <person name="Wangchuk T."/>
            <person name="Wangdi T."/>
            <person name="Weiand M."/>
            <person name="Wilkinson J."/>
            <person name="Wilson A."/>
            <person name="Yadav S."/>
            <person name="Young G."/>
            <person name="Yu Q."/>
            <person name="Zembek L."/>
            <person name="Zhong D."/>
            <person name="Zimmer A."/>
            <person name="Zwirko Z."/>
            <person name="Jaffe D.B."/>
            <person name="Alvarez P."/>
            <person name="Brockman W."/>
            <person name="Butler J."/>
            <person name="Chin C."/>
            <person name="Gnerre S."/>
            <person name="Grabherr M."/>
            <person name="Kleber M."/>
            <person name="Mauceli E."/>
            <person name="MacCallum I."/>
        </authorList>
    </citation>
    <scope>NUCLEOTIDE SEQUENCE [LARGE SCALE GENOMIC DNA]</scope>
    <source>
        <strain evidence="4">Tucson 15287-2541.00</strain>
    </source>
</reference>
<dbReference type="Gene3D" id="3.15.10.30">
    <property type="entry name" value="Haemolymph juvenile hormone binding protein"/>
    <property type="match status" value="1"/>
</dbReference>
<dbReference type="GO" id="GO:0005615">
    <property type="term" value="C:extracellular space"/>
    <property type="evidence" value="ECO:0007669"/>
    <property type="project" value="TreeGrafter"/>
</dbReference>
<dbReference type="Pfam" id="PF06585">
    <property type="entry name" value="JHBP"/>
    <property type="match status" value="1"/>
</dbReference>
<proteinExistence type="predicted"/>
<dbReference type="OMA" id="VEPDCKP"/>
<keyword evidence="4" id="KW-1185">Reference proteome</keyword>
<protein>
    <submittedName>
        <fullName evidence="3">GH18847</fullName>
    </submittedName>
</protein>
<dbReference type="KEGG" id="dgr:6563153"/>
<dbReference type="InterPro" id="IPR038606">
    <property type="entry name" value="To_sf"/>
</dbReference>
<dbReference type="FunCoup" id="B4JGB8">
    <property type="interactions" value="22"/>
</dbReference>
<dbReference type="SMART" id="SM00700">
    <property type="entry name" value="JHBP"/>
    <property type="match status" value="1"/>
</dbReference>
<name>B4JGB8_DROGR</name>
<accession>B4JGB8</accession>
<dbReference type="HOGENOM" id="CLU_1062715_0_0_1"/>